<accession>A0AA39H6G6</accession>
<dbReference type="Proteomes" id="UP001175271">
    <property type="component" value="Unassembled WGS sequence"/>
</dbReference>
<dbReference type="EMBL" id="JAUCMV010000005">
    <property type="protein sequence ID" value="KAK0399629.1"/>
    <property type="molecule type" value="Genomic_DNA"/>
</dbReference>
<dbReference type="AlphaFoldDB" id="A0AA39H6G6"/>
<keyword evidence="3" id="KW-1185">Reference proteome</keyword>
<evidence type="ECO:0000313" key="3">
    <source>
        <dbReference type="Proteomes" id="UP001175271"/>
    </source>
</evidence>
<gene>
    <name evidence="2" type="ORF">QR680_003142</name>
</gene>
<proteinExistence type="predicted"/>
<protein>
    <submittedName>
        <fullName evidence="2">Uncharacterized protein</fullName>
    </submittedName>
</protein>
<evidence type="ECO:0000313" key="2">
    <source>
        <dbReference type="EMBL" id="KAK0399629.1"/>
    </source>
</evidence>
<reference evidence="2" key="1">
    <citation type="submission" date="2023-06" db="EMBL/GenBank/DDBJ databases">
        <title>Genomic analysis of the entomopathogenic nematode Steinernema hermaphroditum.</title>
        <authorList>
            <person name="Schwarz E.M."/>
            <person name="Heppert J.K."/>
            <person name="Baniya A."/>
            <person name="Schwartz H.T."/>
            <person name="Tan C.-H."/>
            <person name="Antoshechkin I."/>
            <person name="Sternberg P.W."/>
            <person name="Goodrich-Blair H."/>
            <person name="Dillman A.R."/>
        </authorList>
    </citation>
    <scope>NUCLEOTIDE SEQUENCE</scope>
    <source>
        <strain evidence="2">PS9179</strain>
        <tissue evidence="2">Whole animal</tissue>
    </source>
</reference>
<evidence type="ECO:0000256" key="1">
    <source>
        <dbReference type="SAM" id="MobiDB-lite"/>
    </source>
</evidence>
<comment type="caution">
    <text evidence="2">The sequence shown here is derived from an EMBL/GenBank/DDBJ whole genome shotgun (WGS) entry which is preliminary data.</text>
</comment>
<feature type="region of interest" description="Disordered" evidence="1">
    <location>
        <begin position="42"/>
        <end position="69"/>
    </location>
</feature>
<name>A0AA39H6G6_9BILA</name>
<organism evidence="2 3">
    <name type="scientific">Steinernema hermaphroditum</name>
    <dbReference type="NCBI Taxonomy" id="289476"/>
    <lineage>
        <taxon>Eukaryota</taxon>
        <taxon>Metazoa</taxon>
        <taxon>Ecdysozoa</taxon>
        <taxon>Nematoda</taxon>
        <taxon>Chromadorea</taxon>
        <taxon>Rhabditida</taxon>
        <taxon>Tylenchina</taxon>
        <taxon>Panagrolaimomorpha</taxon>
        <taxon>Strongyloidoidea</taxon>
        <taxon>Steinernematidae</taxon>
        <taxon>Steinernema</taxon>
    </lineage>
</organism>
<sequence>MDTKQRSLTDSGLNMSSFMGLPGLIQSPELLQQIDQLIRESGSASGDAGCSYQQPETAPPRRSPYKLPSISQSALVSAPATAFGLTTSKKIATSCWNAWRPASFSLLILQKFHPRRPFSSLPASWTTSQDEAKCRIQRDSKQIHIVVSSSRFTRSTVLHGCGQK</sequence>